<dbReference type="SMART" id="SM00060">
    <property type="entry name" value="FN3"/>
    <property type="match status" value="1"/>
</dbReference>
<reference evidence="7 8" key="1">
    <citation type="submission" date="2016-11" db="EMBL/GenBank/DDBJ databases">
        <authorList>
            <person name="Jaros S."/>
            <person name="Januszkiewicz K."/>
            <person name="Wedrychowicz H."/>
        </authorList>
    </citation>
    <scope>NUCLEOTIDE SEQUENCE [LARGE SCALE GENOMIC DNA]</scope>
    <source>
        <strain evidence="7 8">DSM 10068</strain>
    </source>
</reference>
<dbReference type="InterPro" id="IPR001119">
    <property type="entry name" value="SLH_dom"/>
</dbReference>
<dbReference type="Gene3D" id="2.60.40.1080">
    <property type="match status" value="1"/>
</dbReference>
<dbReference type="PROSITE" id="PS50853">
    <property type="entry name" value="FN3"/>
    <property type="match status" value="1"/>
</dbReference>
<dbReference type="InterPro" id="IPR007110">
    <property type="entry name" value="Ig-like_dom"/>
</dbReference>
<dbReference type="Pfam" id="PF00149">
    <property type="entry name" value="Metallophos"/>
    <property type="match status" value="1"/>
</dbReference>
<dbReference type="PROSITE" id="PS50835">
    <property type="entry name" value="IG_LIKE"/>
    <property type="match status" value="1"/>
</dbReference>
<keyword evidence="2" id="KW-0624">Polysaccharide degradation</keyword>
<evidence type="ECO:0000256" key="1">
    <source>
        <dbReference type="ARBA" id="ARBA00022737"/>
    </source>
</evidence>
<evidence type="ECO:0000259" key="6">
    <source>
        <dbReference type="PROSITE" id="PS51272"/>
    </source>
</evidence>
<dbReference type="GO" id="GO:0016787">
    <property type="term" value="F:hydrolase activity"/>
    <property type="evidence" value="ECO:0007669"/>
    <property type="project" value="InterPro"/>
</dbReference>
<dbReference type="SUPFAM" id="SSF81296">
    <property type="entry name" value="E set domains"/>
    <property type="match status" value="1"/>
</dbReference>
<dbReference type="Pfam" id="PF00395">
    <property type="entry name" value="SLH"/>
    <property type="match status" value="3"/>
</dbReference>
<dbReference type="SMART" id="SM00429">
    <property type="entry name" value="IPT"/>
    <property type="match status" value="1"/>
</dbReference>
<feature type="signal peptide" evidence="3">
    <location>
        <begin position="1"/>
        <end position="33"/>
    </location>
</feature>
<dbReference type="Gene3D" id="3.60.21.10">
    <property type="match status" value="1"/>
</dbReference>
<gene>
    <name evidence="7" type="ORF">SAMN02745823_03579</name>
</gene>
<dbReference type="PROSITE" id="PS51272">
    <property type="entry name" value="SLH"/>
    <property type="match status" value="3"/>
</dbReference>
<feature type="domain" description="SLH" evidence="6">
    <location>
        <begin position="1337"/>
        <end position="1391"/>
    </location>
</feature>
<dbReference type="InterPro" id="IPR002909">
    <property type="entry name" value="IPT_dom"/>
</dbReference>
<evidence type="ECO:0000313" key="7">
    <source>
        <dbReference type="EMBL" id="SHI22286.1"/>
    </source>
</evidence>
<evidence type="ECO:0000256" key="3">
    <source>
        <dbReference type="SAM" id="SignalP"/>
    </source>
</evidence>
<dbReference type="CDD" id="cd00063">
    <property type="entry name" value="FN3"/>
    <property type="match status" value="1"/>
</dbReference>
<organism evidence="7 8">
    <name type="scientific">Sporobacter termitidis DSM 10068</name>
    <dbReference type="NCBI Taxonomy" id="1123282"/>
    <lineage>
        <taxon>Bacteria</taxon>
        <taxon>Bacillati</taxon>
        <taxon>Bacillota</taxon>
        <taxon>Clostridia</taxon>
        <taxon>Eubacteriales</taxon>
        <taxon>Oscillospiraceae</taxon>
        <taxon>Sporobacter</taxon>
    </lineage>
</organism>
<dbReference type="Gene3D" id="2.60.40.10">
    <property type="entry name" value="Immunoglobulins"/>
    <property type="match status" value="2"/>
</dbReference>
<dbReference type="EMBL" id="FQXV01000017">
    <property type="protein sequence ID" value="SHI22286.1"/>
    <property type="molecule type" value="Genomic_DNA"/>
</dbReference>
<dbReference type="Proteomes" id="UP000183995">
    <property type="component" value="Unassembled WGS sequence"/>
</dbReference>
<dbReference type="InterPro" id="IPR003343">
    <property type="entry name" value="Big_2"/>
</dbReference>
<evidence type="ECO:0000313" key="8">
    <source>
        <dbReference type="Proteomes" id="UP000183995"/>
    </source>
</evidence>
<dbReference type="CDD" id="cd00102">
    <property type="entry name" value="IPT"/>
    <property type="match status" value="1"/>
</dbReference>
<evidence type="ECO:0000259" key="4">
    <source>
        <dbReference type="PROSITE" id="PS50835"/>
    </source>
</evidence>
<dbReference type="SUPFAM" id="SSF56300">
    <property type="entry name" value="Metallo-dependent phosphatases"/>
    <property type="match status" value="1"/>
</dbReference>
<keyword evidence="1" id="KW-0677">Repeat</keyword>
<accession>A0A1M5ZDK7</accession>
<dbReference type="InterPro" id="IPR036116">
    <property type="entry name" value="FN3_sf"/>
</dbReference>
<dbReference type="STRING" id="1123282.SAMN02745823_03579"/>
<feature type="chain" id="PRO_5039639794" evidence="3">
    <location>
        <begin position="34"/>
        <end position="1391"/>
    </location>
</feature>
<dbReference type="InterPro" id="IPR029052">
    <property type="entry name" value="Metallo-depent_PP-like"/>
</dbReference>
<feature type="domain" description="SLH" evidence="6">
    <location>
        <begin position="1209"/>
        <end position="1272"/>
    </location>
</feature>
<evidence type="ECO:0000256" key="2">
    <source>
        <dbReference type="ARBA" id="ARBA00023001"/>
    </source>
</evidence>
<sequence>MQVLNSPKVMKKKGRLRKAISFAIMAVMLLSIAPLQLVATAAAPAQITVSNSLTPVNGALDVTITGAKSPTSKTDWVGLYEVNEAPGGGKVSIWYAYLLDLGVTDGNGSFTFNPAKISADQKSRYMEGRQYQFIIAYDDSYTVEASVTFTTAASQVPAITSFAPENVTTSAGEAPAMPSTVTANYSDGTSAAVSVSWDSIAPAQYAQAGRFTVKGSVDSTGVVPKAGVTVNEGSGPLLSFDVISDTHMRSTSSTDIYNQHLTGALADLHSVHPDSDVLIINGDLTDGGQSAQYDQLNAILGSAAHPPIYFSAGNHDIFNYSDFDAAKNMFMTKTGMTNNYYDFWLKEYHFIVLGSDEVAGNTAVISDAQMDWLKTALSDGASPGKPIFVFLHQPLSNTVSGSDAMQDVRPDAQMKNIFSQYPQAILFTGHTHSIFNEPTEFYSAQSCNMVNVPSTAYLWYDPTYSQPGLGSQGLSVDVYADKVIIDGREFTRQEWLGQGSFDYDGGAYQTAPPVPTGLTAAASSSSQVNLSWNSSAGATGYDLMIDGDIVSDAYSPYVQSGLPGNSTHTYQVRAKNDAGTSNWSAQVSATTLGQFSLTSDKSSYLVGEDITVDFANGPGNPDDWVGVYKINDTPGTGAGTSTSTIWNYVNGTQTATTGISSGSITFRGGLSKPGEYKITFLLDGLYTQLGDYVYITVTAPSGDASLTSVASNASTAASGAGTLADPIQWAISVDGSKSALALSDIAVAAGARLKLYTDAAFSNEITGTDTLPLTAGGTTTAYIKVTAQNETTVKYYAVAITRAAGDTAPTITGVSPSSGSKDGGTSVTITGAGFTGVIAVKFGGTNASTYTVNSSAQIIAVSPAGPVGAVDITVTTGSGTSEASAADRFTYVNAVPPTVTDVVVTPATATVQKGGTRAFTARVVGENDPGQTVIWSVSGNSSNATAIAGSGVLTVASAETAATLTVTATSTADDTKSGSASVTVTVPPIGPGPAAGGGNTPAYGSDVTKGNGTTVTIPVTVDKGSGSAAIDITSQDKLISGGGSSHISIPSIPNVTTYTLGIPVSELSTPEQKGTLTVDTDKGSITVPSNMLAGTTGTNGSKAVISIGASDKSGLPDEARAAVGTRPLVQLSMTIDGTQTEWKNPAAPVTVSIPYAPAADELNNPGGIIVWYIDGGGKLASIPNGHYDPAAGAVTFSTTHFSLYAVGYNKVTFNDVSVGAWYDNAVSFIAARDITTGTGDGHFSPDAKLARADFLVMLMKAYGIAPDANPTDNFSDAGDTYYTGYLAAAKRLGITSGVGNGLFAPAQEITREQMFTLLCNALRAIGRLPQGNTGKTLTDFSDANLVASWARDAMAALVASGTVSGNNGALNPTGTTTRAEMAQVLYNLLSK</sequence>
<dbReference type="InterPro" id="IPR011081">
    <property type="entry name" value="Big_4"/>
</dbReference>
<evidence type="ECO:0000259" key="5">
    <source>
        <dbReference type="PROSITE" id="PS50853"/>
    </source>
</evidence>
<keyword evidence="8" id="KW-1185">Reference proteome</keyword>
<dbReference type="InterPro" id="IPR051918">
    <property type="entry name" value="STPP_CPPED1"/>
</dbReference>
<keyword evidence="2" id="KW-0119">Carbohydrate metabolism</keyword>
<dbReference type="PANTHER" id="PTHR43143">
    <property type="entry name" value="METALLOPHOSPHOESTERASE, CALCINEURIN SUPERFAMILY"/>
    <property type="match status" value="1"/>
</dbReference>
<dbReference type="Pfam" id="PF01833">
    <property type="entry name" value="TIG"/>
    <property type="match status" value="1"/>
</dbReference>
<dbReference type="InterPro" id="IPR014756">
    <property type="entry name" value="Ig_E-set"/>
</dbReference>
<dbReference type="InterPro" id="IPR004843">
    <property type="entry name" value="Calcineurin-like_PHP"/>
</dbReference>
<dbReference type="InterPro" id="IPR003961">
    <property type="entry name" value="FN3_dom"/>
</dbReference>
<dbReference type="SUPFAM" id="SSF49265">
    <property type="entry name" value="Fibronectin type III"/>
    <property type="match status" value="1"/>
</dbReference>
<dbReference type="SMART" id="SM00635">
    <property type="entry name" value="BID_2"/>
    <property type="match status" value="2"/>
</dbReference>
<dbReference type="PANTHER" id="PTHR43143:SF1">
    <property type="entry name" value="SERINE_THREONINE-PROTEIN PHOSPHATASE CPPED1"/>
    <property type="match status" value="1"/>
</dbReference>
<feature type="domain" description="Fibronectin type-III" evidence="5">
    <location>
        <begin position="514"/>
        <end position="594"/>
    </location>
</feature>
<dbReference type="GO" id="GO:0030245">
    <property type="term" value="P:cellulose catabolic process"/>
    <property type="evidence" value="ECO:0007669"/>
    <property type="project" value="UniProtKB-KW"/>
</dbReference>
<dbReference type="InterPro" id="IPR013783">
    <property type="entry name" value="Ig-like_fold"/>
</dbReference>
<name>A0A1M5ZDK7_9FIRM</name>
<dbReference type="Pfam" id="PF07532">
    <property type="entry name" value="Big_4"/>
    <property type="match status" value="1"/>
</dbReference>
<proteinExistence type="predicted"/>
<keyword evidence="3" id="KW-0732">Signal</keyword>
<feature type="domain" description="Ig-like" evidence="4">
    <location>
        <begin position="897"/>
        <end position="983"/>
    </location>
</feature>
<feature type="domain" description="SLH" evidence="6">
    <location>
        <begin position="1273"/>
        <end position="1332"/>
    </location>
</feature>
<keyword evidence="2" id="KW-0136">Cellulose degradation</keyword>
<protein>
    <submittedName>
        <fullName evidence="7">3',5'-cyclic AMP phosphodiesterase CpdA</fullName>
    </submittedName>
</protein>